<organism evidence="2 3">
    <name type="scientific">Streblomastix strix</name>
    <dbReference type="NCBI Taxonomy" id="222440"/>
    <lineage>
        <taxon>Eukaryota</taxon>
        <taxon>Metamonada</taxon>
        <taxon>Preaxostyla</taxon>
        <taxon>Oxymonadida</taxon>
        <taxon>Streblomastigidae</taxon>
        <taxon>Streblomastix</taxon>
    </lineage>
</organism>
<protein>
    <submittedName>
        <fullName evidence="2">Uncharacterized protein</fullName>
    </submittedName>
</protein>
<evidence type="ECO:0000313" key="3">
    <source>
        <dbReference type="Proteomes" id="UP000324800"/>
    </source>
</evidence>
<evidence type="ECO:0000256" key="1">
    <source>
        <dbReference type="SAM" id="MobiDB-lite"/>
    </source>
</evidence>
<dbReference type="AlphaFoldDB" id="A0A5J4WZT6"/>
<proteinExistence type="predicted"/>
<dbReference type="EMBL" id="SNRW01000631">
    <property type="protein sequence ID" value="KAA6400052.1"/>
    <property type="molecule type" value="Genomic_DNA"/>
</dbReference>
<feature type="compositionally biased region" description="Polar residues" evidence="1">
    <location>
        <begin position="49"/>
        <end position="58"/>
    </location>
</feature>
<comment type="caution">
    <text evidence="2">The sequence shown here is derived from an EMBL/GenBank/DDBJ whole genome shotgun (WGS) entry which is preliminary data.</text>
</comment>
<sequence>MVVLEGLPLETAADSSPESISNILEQNSDSHQRRFKHNRTHSIKSFQQKLHQASTKDISNNSNVNPPNSLQTEQQISKFDMYNFYGMTSLVVPTRKAVKEIRILDQEIMEQAMDKRYDKRIANHIFNRIYNGSSQKLEHSDDIQKLNSVNEKQNSLFGRMDVRLNVPRIEISVNNLQMDETRFINLNIVLLKRIRVMGGVQSLVADPSMLVVFNGKAVFIFGFQTGDILDDNKENGEKKKLINTRNDFCSCTTSVYNEQQQISTTFPYHFDVSEVRNIHDFLLDSIYSTVTTVQSPHLTQTKNSSNSFINPETEQSNIKANPYPVQADISSDRTVIMSPAVQARSLYLKLLTFIVAPSYITSFSIHPIFGRQYMYLYDSFEKHTDRFPRYAVPFPQFMDYVRNFLHPYYQRMWWIMRFSIAYAPCGIMMMDFRYKEKYPFSVETEIKNIQKFCIFKPNSIHESLKGGKRRNLNNFQHYSATLEILKKSTQNAIHYIPKVYNNSETENDHIKRIENKLKPPSLVPLLIASQKLMKMKQTFQFAGQILTQDEEELVFSHYAQQSEIPPQDEKLILSHTPECFLTLIAHGHTPSLLTSMQMLDMNNIAVVADREVLIYSLLPNSFHPHNWGLFRKLKNTQKEIEEQKRIAKKRFVVTGIGIEEDEQSFVDEIKAQQMDEELRNIKLNRANVEFSIKGHPVFSLVLSIRIPTENNVTYLFPSSIGLHSLFGGMHGQLMRRLSKLSSKMRQDCDEMSVYTATTIDNASESREQYGKCEMTKTITAQISYAAIRRLMENQRRLEEQLQQSGSSQQNHYQMQQFDAIRADYSLKRRSLLLERETNSLMMSTHALTPINAMQILPEIPSFVMLSKSGWCARSVPFRYEQLPLRDLSMMTDTLLQLQQNFGNIWIDNQIKLIQDYNSFEEKNWRKYVMSEIRNELEETGTLMLIPKHPIMHYVQPIFPAKNGRFIDGDLVFGLSPLPLTAEFLQARTMDPWQLRKSMTLLAAEDDIRRRWRLSERDRIRKILKLSPPPDIEEAEHILIDRKQKKEREMFINSTIATEQMIVETQHAQYLSELRSNQFVEKASDFIQKQSTSNDKSIQCESFINSFSSIFSSLSKFRSHTKSSPPQFLVHSRYQLPPDFINLELGMILRQPFINSLINTLQPEFRNANAVLTSIAAGTLRQQMQIRSIEDIIVEEQNAIVREKEEDKKESN</sequence>
<feature type="compositionally biased region" description="Low complexity" evidence="1">
    <location>
        <begin position="59"/>
        <end position="69"/>
    </location>
</feature>
<reference evidence="2 3" key="1">
    <citation type="submission" date="2019-03" db="EMBL/GenBank/DDBJ databases">
        <title>Single cell metagenomics reveals metabolic interactions within the superorganism composed of flagellate Streblomastix strix and complex community of Bacteroidetes bacteria on its surface.</title>
        <authorList>
            <person name="Treitli S.C."/>
            <person name="Kolisko M."/>
            <person name="Husnik F."/>
            <person name="Keeling P."/>
            <person name="Hampl V."/>
        </authorList>
    </citation>
    <scope>NUCLEOTIDE SEQUENCE [LARGE SCALE GENOMIC DNA]</scope>
    <source>
        <strain evidence="2">ST1C</strain>
    </source>
</reference>
<name>A0A5J4WZT6_9EUKA</name>
<feature type="region of interest" description="Disordered" evidence="1">
    <location>
        <begin position="49"/>
        <end position="69"/>
    </location>
</feature>
<gene>
    <name evidence="2" type="ORF">EZS28_004424</name>
</gene>
<dbReference type="Proteomes" id="UP000324800">
    <property type="component" value="Unassembled WGS sequence"/>
</dbReference>
<accession>A0A5J4WZT6</accession>
<evidence type="ECO:0000313" key="2">
    <source>
        <dbReference type="EMBL" id="KAA6400052.1"/>
    </source>
</evidence>